<evidence type="ECO:0000256" key="9">
    <source>
        <dbReference type="ARBA" id="ARBA00023110"/>
    </source>
</evidence>
<dbReference type="PANTHER" id="PTHR11071">
    <property type="entry name" value="PEPTIDYL-PROLYL CIS-TRANS ISOMERASE"/>
    <property type="match status" value="1"/>
</dbReference>
<dbReference type="OMA" id="EMEQNCN"/>
<dbReference type="InterPro" id="IPR020892">
    <property type="entry name" value="Cyclophilin-type_PPIase_CS"/>
</dbReference>
<dbReference type="GO" id="GO:0005737">
    <property type="term" value="C:cytoplasm"/>
    <property type="evidence" value="ECO:0007669"/>
    <property type="project" value="UniProtKB-SubCell"/>
</dbReference>
<dbReference type="PROSITE" id="PS50005">
    <property type="entry name" value="TPR"/>
    <property type="match status" value="1"/>
</dbReference>
<comment type="subcellular location">
    <subcellularLocation>
        <location evidence="3">Cytoplasm</location>
    </subcellularLocation>
</comment>
<dbReference type="PROSITE" id="PS50072">
    <property type="entry name" value="CSA_PPIASE_2"/>
    <property type="match status" value="1"/>
</dbReference>
<evidence type="ECO:0000256" key="5">
    <source>
        <dbReference type="ARBA" id="ARBA00013194"/>
    </source>
</evidence>
<dbReference type="Proteomes" id="UP000536275">
    <property type="component" value="Unassembled WGS sequence"/>
</dbReference>
<gene>
    <name evidence="13" type="primary">CPR6</name>
    <name evidence="13" type="ORF">FOB64_003816</name>
</gene>
<dbReference type="InterPro" id="IPR002130">
    <property type="entry name" value="Cyclophilin-type_PPIase_dom"/>
</dbReference>
<dbReference type="SMR" id="A0A8H6BW62"/>
<keyword evidence="8 11" id="KW-0802">TPR repeat</keyword>
<comment type="similarity">
    <text evidence="4">Belongs to the cyclophilin-type PPIase family. PPIase D subfamily.</text>
</comment>
<dbReference type="SUPFAM" id="SSF50891">
    <property type="entry name" value="Cyclophilin-like"/>
    <property type="match status" value="1"/>
</dbReference>
<feature type="repeat" description="TPR" evidence="11">
    <location>
        <begin position="306"/>
        <end position="339"/>
    </location>
</feature>
<dbReference type="SUPFAM" id="SSF48452">
    <property type="entry name" value="TPR-like"/>
    <property type="match status" value="1"/>
</dbReference>
<dbReference type="InterPro" id="IPR029000">
    <property type="entry name" value="Cyclophilin-like_dom_sf"/>
</dbReference>
<dbReference type="PANTHER" id="PTHR11071:SF561">
    <property type="entry name" value="PEPTIDYL-PROLYL CIS-TRANS ISOMERASE D-RELATED"/>
    <property type="match status" value="1"/>
</dbReference>
<accession>A0A8H6BW62</accession>
<comment type="catalytic activity">
    <reaction evidence="1">
        <text>[protein]-peptidylproline (omega=180) = [protein]-peptidylproline (omega=0)</text>
        <dbReference type="Rhea" id="RHEA:16237"/>
        <dbReference type="Rhea" id="RHEA-COMP:10747"/>
        <dbReference type="Rhea" id="RHEA-COMP:10748"/>
        <dbReference type="ChEBI" id="CHEBI:83833"/>
        <dbReference type="ChEBI" id="CHEBI:83834"/>
        <dbReference type="EC" id="5.2.1.8"/>
    </reaction>
</comment>
<dbReference type="GO" id="GO:0043022">
    <property type="term" value="F:ribosome binding"/>
    <property type="evidence" value="ECO:0007669"/>
    <property type="project" value="EnsemblFungi"/>
</dbReference>
<evidence type="ECO:0000256" key="8">
    <source>
        <dbReference type="ARBA" id="ARBA00022803"/>
    </source>
</evidence>
<evidence type="ECO:0000256" key="6">
    <source>
        <dbReference type="ARBA" id="ARBA00022490"/>
    </source>
</evidence>
<evidence type="ECO:0000256" key="11">
    <source>
        <dbReference type="PROSITE-ProRule" id="PRU00339"/>
    </source>
</evidence>
<dbReference type="FunFam" id="1.25.40.10:FF:000029">
    <property type="entry name" value="peptidyl-prolyl cis-trans isomerase D"/>
    <property type="match status" value="1"/>
</dbReference>
<evidence type="ECO:0000256" key="2">
    <source>
        <dbReference type="ARBA" id="ARBA00002388"/>
    </source>
</evidence>
<evidence type="ECO:0000256" key="7">
    <source>
        <dbReference type="ARBA" id="ARBA00022737"/>
    </source>
</evidence>
<dbReference type="SMART" id="SM00028">
    <property type="entry name" value="TPR"/>
    <property type="match status" value="3"/>
</dbReference>
<protein>
    <recommendedName>
        <fullName evidence="5">peptidylprolyl isomerase</fullName>
        <ecNumber evidence="5">5.2.1.8</ecNumber>
    </recommendedName>
</protein>
<dbReference type="PROSITE" id="PS00170">
    <property type="entry name" value="CSA_PPIASE_1"/>
    <property type="match status" value="1"/>
</dbReference>
<dbReference type="EC" id="5.2.1.8" evidence="5"/>
<dbReference type="PRINTS" id="PR00153">
    <property type="entry name" value="CSAPPISMRASE"/>
</dbReference>
<keyword evidence="6" id="KW-0963">Cytoplasm</keyword>
<evidence type="ECO:0000259" key="12">
    <source>
        <dbReference type="PROSITE" id="PS50072"/>
    </source>
</evidence>
<dbReference type="FunFam" id="2.40.100.10:FF:000045">
    <property type="entry name" value="Peptidyl-prolyl cis-trans isomerase D"/>
    <property type="match status" value="1"/>
</dbReference>
<organism evidence="13 14">
    <name type="scientific">Candida albicans</name>
    <name type="common">Yeast</name>
    <dbReference type="NCBI Taxonomy" id="5476"/>
    <lineage>
        <taxon>Eukaryota</taxon>
        <taxon>Fungi</taxon>
        <taxon>Dikarya</taxon>
        <taxon>Ascomycota</taxon>
        <taxon>Saccharomycotina</taxon>
        <taxon>Pichiomycetes</taxon>
        <taxon>Debaryomycetaceae</taxon>
        <taxon>Candida/Lodderomyces clade</taxon>
        <taxon>Candida</taxon>
    </lineage>
</organism>
<dbReference type="Gene3D" id="2.40.100.10">
    <property type="entry name" value="Cyclophilin-like"/>
    <property type="match status" value="1"/>
</dbReference>
<keyword evidence="10 13" id="KW-0413">Isomerase</keyword>
<dbReference type="EMBL" id="JABWAD010000052">
    <property type="protein sequence ID" value="KAF6068620.1"/>
    <property type="molecule type" value="Genomic_DNA"/>
</dbReference>
<dbReference type="AlphaFoldDB" id="A0A8H6BW62"/>
<evidence type="ECO:0000256" key="1">
    <source>
        <dbReference type="ARBA" id="ARBA00000971"/>
    </source>
</evidence>
<evidence type="ECO:0000313" key="14">
    <source>
        <dbReference type="Proteomes" id="UP000536275"/>
    </source>
</evidence>
<sequence>MTATPVYFDISCNGKPKGRVVFKLYDDVVPKTAANFRSLCTGDKGISPKSGKPLSYKDSIFHRVIKDFMCQGGDFTAPSDHLGTGGESIYGEKFEDENFKLNHNKPFLLSMANSGPNTNGSQFFITTVPTPHLDGKHVVFGEVIEGKSIVRQLERSEKGANDRPVEDWKIADCGELPANYEPVASGADDGTGDTYEEILTDNDTIDINNPQSVFAAVSKIKDIGTKLLKEGKLEKSYEKYTKANSYLNDYFPEGLSPEDLSTLHGLKLSCYLNAALVALKLKHGKDAIAAANNALEVEQIDDKSKTKALYRKGMGYILVKDEEQAQKILEEALELEPNDAAIQKGLQEAKHNIKLRRDKQKKAMAKFFS</sequence>
<dbReference type="InterPro" id="IPR011990">
    <property type="entry name" value="TPR-like_helical_dom_sf"/>
</dbReference>
<evidence type="ECO:0000256" key="10">
    <source>
        <dbReference type="ARBA" id="ARBA00023235"/>
    </source>
</evidence>
<dbReference type="GO" id="GO:0003755">
    <property type="term" value="F:peptidyl-prolyl cis-trans isomerase activity"/>
    <property type="evidence" value="ECO:0007669"/>
    <property type="project" value="UniProtKB-KW"/>
</dbReference>
<dbReference type="Pfam" id="PF00160">
    <property type="entry name" value="Pro_isomerase"/>
    <property type="match status" value="1"/>
</dbReference>
<dbReference type="Gene3D" id="1.25.40.10">
    <property type="entry name" value="Tetratricopeptide repeat domain"/>
    <property type="match status" value="1"/>
</dbReference>
<name>A0A8H6BW62_CANAX</name>
<comment type="caution">
    <text evidence="13">The sequence shown here is derived from an EMBL/GenBank/DDBJ whole genome shotgun (WGS) entry which is preliminary data.</text>
</comment>
<keyword evidence="7" id="KW-0677">Repeat</keyword>
<proteinExistence type="inferred from homology"/>
<dbReference type="CDD" id="cd01926">
    <property type="entry name" value="cyclophilin_ABH_like"/>
    <property type="match status" value="1"/>
</dbReference>
<comment type="function">
    <text evidence="2">PPIases accelerate the folding of proteins. It catalyzes the cis-trans isomerization of proline imidic peptide bonds in oligopeptides.</text>
</comment>
<dbReference type="GO" id="GO:0042026">
    <property type="term" value="P:protein refolding"/>
    <property type="evidence" value="ECO:0007669"/>
    <property type="project" value="EnsemblFungi"/>
</dbReference>
<evidence type="ECO:0000256" key="3">
    <source>
        <dbReference type="ARBA" id="ARBA00004496"/>
    </source>
</evidence>
<dbReference type="GO" id="GO:0051082">
    <property type="term" value="F:unfolded protein binding"/>
    <property type="evidence" value="ECO:0007669"/>
    <property type="project" value="EnsemblFungi"/>
</dbReference>
<feature type="domain" description="PPIase cyclophilin-type" evidence="12">
    <location>
        <begin position="7"/>
        <end position="175"/>
    </location>
</feature>
<dbReference type="InterPro" id="IPR019734">
    <property type="entry name" value="TPR_rpt"/>
</dbReference>
<reference evidence="13 14" key="1">
    <citation type="submission" date="2020-03" db="EMBL/GenBank/DDBJ databases">
        <title>FDA dAtabase for Regulatory Grade micrObial Sequences (FDA-ARGOS): Supporting development and validation of Infectious Disease Dx tests.</title>
        <authorList>
            <person name="Campos J."/>
            <person name="Goldberg B."/>
            <person name="Tallon L."/>
            <person name="Sadzewicz L."/>
            <person name="Vavikolanu K."/>
            <person name="Mehta A."/>
            <person name="Aluvathingal J."/>
            <person name="Nadendla S."/>
            <person name="Nandy P."/>
            <person name="Geyer C."/>
            <person name="Yan Y."/>
            <person name="Sichtig H."/>
        </authorList>
    </citation>
    <scope>NUCLEOTIDE SEQUENCE [LARGE SCALE GENOMIC DNA]</scope>
    <source>
        <strain evidence="13 14">FDAARGOS_656</strain>
    </source>
</reference>
<dbReference type="GO" id="GO:0016018">
    <property type="term" value="F:cyclosporin A binding"/>
    <property type="evidence" value="ECO:0007669"/>
    <property type="project" value="TreeGrafter"/>
</dbReference>
<evidence type="ECO:0000256" key="4">
    <source>
        <dbReference type="ARBA" id="ARBA00010898"/>
    </source>
</evidence>
<evidence type="ECO:0000313" key="13">
    <source>
        <dbReference type="EMBL" id="KAF6068620.1"/>
    </source>
</evidence>
<keyword evidence="9" id="KW-0697">Rotamase</keyword>